<dbReference type="SFLD" id="SFLDS00005">
    <property type="entry name" value="Isoprenoid_Synthase_Type_I"/>
    <property type="match status" value="1"/>
</dbReference>
<dbReference type="SUPFAM" id="SSF48576">
    <property type="entry name" value="Terpenoid synthases"/>
    <property type="match status" value="1"/>
</dbReference>
<comment type="cofactor">
    <cofactor evidence="2">
        <name>Mg(2+)</name>
        <dbReference type="ChEBI" id="CHEBI:18420"/>
    </cofactor>
</comment>
<keyword evidence="2" id="KW-0460">Magnesium</keyword>
<keyword evidence="4" id="KW-1185">Reference proteome</keyword>
<accession>A0A2A9FDT6</accession>
<name>A0A2A9FDT6_9PSEU</name>
<evidence type="ECO:0000313" key="4">
    <source>
        <dbReference type="Proteomes" id="UP000243542"/>
    </source>
</evidence>
<comment type="caution">
    <text evidence="3">The sequence shown here is derived from an EMBL/GenBank/DDBJ whole genome shotgun (WGS) entry which is preliminary data.</text>
</comment>
<dbReference type="Proteomes" id="UP000243542">
    <property type="component" value="Unassembled WGS sequence"/>
</dbReference>
<evidence type="ECO:0000256" key="1">
    <source>
        <dbReference type="ARBA" id="ARBA00023239"/>
    </source>
</evidence>
<dbReference type="PANTHER" id="PTHR35201:SF4">
    <property type="entry name" value="BETA-PINACENE SYNTHASE-RELATED"/>
    <property type="match status" value="1"/>
</dbReference>
<proteinExistence type="inferred from homology"/>
<dbReference type="EMBL" id="PDJK01000002">
    <property type="protein sequence ID" value="PFG48599.1"/>
    <property type="molecule type" value="Genomic_DNA"/>
</dbReference>
<dbReference type="Gene3D" id="1.10.600.10">
    <property type="entry name" value="Farnesyl Diphosphate Synthase"/>
    <property type="match status" value="1"/>
</dbReference>
<dbReference type="AlphaFoldDB" id="A0A2A9FDT6"/>
<protein>
    <recommendedName>
        <fullName evidence="2">Terpene synthase</fullName>
        <ecNumber evidence="2">4.2.3.-</ecNumber>
    </recommendedName>
</protein>
<keyword evidence="2" id="KW-0479">Metal-binding</keyword>
<gene>
    <name evidence="3" type="ORF">ATK36_3699</name>
</gene>
<organism evidence="3 4">
    <name type="scientific">Amycolatopsis sulphurea</name>
    <dbReference type="NCBI Taxonomy" id="76022"/>
    <lineage>
        <taxon>Bacteria</taxon>
        <taxon>Bacillati</taxon>
        <taxon>Actinomycetota</taxon>
        <taxon>Actinomycetes</taxon>
        <taxon>Pseudonocardiales</taxon>
        <taxon>Pseudonocardiaceae</taxon>
        <taxon>Amycolatopsis</taxon>
    </lineage>
</organism>
<sequence>MTGIALRHEENLQPPPGHPLLGFRSAISPHVAELEGHILAWAERYAVLDNARARDKLARTRLGELVARAYPTILPARLEAVAGWFTWAFVIDDCYENDAGPYDEPAAQTLRVLVRELKPDATHTRLDALLADVWHRLAAGMSTAWRLRFTQHMAHFLAAFKYEALNRQVRHVPDLLGYQQLRRASGGITPSLDLLEVATGQEVPGLLHEFEQARAMFNRASDVVVWVNDIVSLRKELAAGETTNGVLVLAEEHHVELPEAIDLAYALVARQIEEFEQATSELETLMSRWRGLEPETVDAVRTFTDGLRSWMRGNLDWSGNSDRYRNADGVLLSTGSSLISPATPSLIEPH</sequence>
<comment type="similarity">
    <text evidence="2">Belongs to the terpene synthase family.</text>
</comment>
<evidence type="ECO:0000256" key="2">
    <source>
        <dbReference type="RuleBase" id="RU366034"/>
    </source>
</evidence>
<dbReference type="RefSeq" id="WP_098512653.1">
    <property type="nucleotide sequence ID" value="NZ_JBIAKZ010000009.1"/>
</dbReference>
<dbReference type="GO" id="GO:0046872">
    <property type="term" value="F:metal ion binding"/>
    <property type="evidence" value="ECO:0007669"/>
    <property type="project" value="UniProtKB-KW"/>
</dbReference>
<keyword evidence="1 2" id="KW-0456">Lyase</keyword>
<dbReference type="PANTHER" id="PTHR35201">
    <property type="entry name" value="TERPENE SYNTHASE"/>
    <property type="match status" value="1"/>
</dbReference>
<dbReference type="Pfam" id="PF19086">
    <property type="entry name" value="Terpene_syn_C_2"/>
    <property type="match status" value="1"/>
</dbReference>
<dbReference type="SFLD" id="SFLDG01020">
    <property type="entry name" value="Terpene_Cyclase_Like_2"/>
    <property type="match status" value="1"/>
</dbReference>
<dbReference type="InterPro" id="IPR034686">
    <property type="entry name" value="Terpene_cyclase-like_2"/>
</dbReference>
<dbReference type="GO" id="GO:0010333">
    <property type="term" value="F:terpene synthase activity"/>
    <property type="evidence" value="ECO:0007669"/>
    <property type="project" value="InterPro"/>
</dbReference>
<evidence type="ECO:0000313" key="3">
    <source>
        <dbReference type="EMBL" id="PFG48599.1"/>
    </source>
</evidence>
<reference evidence="3 4" key="1">
    <citation type="submission" date="2017-10" db="EMBL/GenBank/DDBJ databases">
        <title>Sequencing the genomes of 1000 actinobacteria strains.</title>
        <authorList>
            <person name="Klenk H.-P."/>
        </authorList>
    </citation>
    <scope>NUCLEOTIDE SEQUENCE [LARGE SCALE GENOMIC DNA]</scope>
    <source>
        <strain evidence="3 4">DSM 46092</strain>
    </source>
</reference>
<dbReference type="EC" id="4.2.3.-" evidence="2"/>
<dbReference type="InterPro" id="IPR008949">
    <property type="entry name" value="Isoprenoid_synthase_dom_sf"/>
</dbReference>